<dbReference type="AlphaFoldDB" id="A0AA36GV25"/>
<keyword evidence="3" id="KW-1185">Reference proteome</keyword>
<feature type="region of interest" description="Disordered" evidence="1">
    <location>
        <begin position="1"/>
        <end position="21"/>
    </location>
</feature>
<name>A0AA36GV25_CYLNA</name>
<evidence type="ECO:0000313" key="2">
    <source>
        <dbReference type="EMBL" id="CAJ0598828.1"/>
    </source>
</evidence>
<protein>
    <submittedName>
        <fullName evidence="2">Uncharacterized protein</fullName>
    </submittedName>
</protein>
<accession>A0AA36GV25</accession>
<gene>
    <name evidence="2" type="ORF">CYNAS_LOCUS10811</name>
</gene>
<comment type="caution">
    <text evidence="2">The sequence shown here is derived from an EMBL/GenBank/DDBJ whole genome shotgun (WGS) entry which is preliminary data.</text>
</comment>
<dbReference type="Proteomes" id="UP001176961">
    <property type="component" value="Unassembled WGS sequence"/>
</dbReference>
<organism evidence="2 3">
    <name type="scientific">Cylicocyclus nassatus</name>
    <name type="common">Nematode worm</name>
    <dbReference type="NCBI Taxonomy" id="53992"/>
    <lineage>
        <taxon>Eukaryota</taxon>
        <taxon>Metazoa</taxon>
        <taxon>Ecdysozoa</taxon>
        <taxon>Nematoda</taxon>
        <taxon>Chromadorea</taxon>
        <taxon>Rhabditida</taxon>
        <taxon>Rhabditina</taxon>
        <taxon>Rhabditomorpha</taxon>
        <taxon>Strongyloidea</taxon>
        <taxon>Strongylidae</taxon>
        <taxon>Cylicocyclus</taxon>
    </lineage>
</organism>
<reference evidence="2" key="1">
    <citation type="submission" date="2023-07" db="EMBL/GenBank/DDBJ databases">
        <authorList>
            <consortium name="CYATHOMIX"/>
        </authorList>
    </citation>
    <scope>NUCLEOTIDE SEQUENCE</scope>
    <source>
        <strain evidence="2">N/A</strain>
    </source>
</reference>
<proteinExistence type="predicted"/>
<dbReference type="EMBL" id="CATQJL010000223">
    <property type="protein sequence ID" value="CAJ0598828.1"/>
    <property type="molecule type" value="Genomic_DNA"/>
</dbReference>
<sequence length="100" mass="11702">MSETTDTPVYPLQPHERQKKRRLQYDITPPDFSRAADDLLKDEDIPLYARTVLAYLVESHKHFEAVNERNRHLLITLACVTLHPPPCIELIKKILRESEL</sequence>
<evidence type="ECO:0000256" key="1">
    <source>
        <dbReference type="SAM" id="MobiDB-lite"/>
    </source>
</evidence>
<evidence type="ECO:0000313" key="3">
    <source>
        <dbReference type="Proteomes" id="UP001176961"/>
    </source>
</evidence>